<reference evidence="1 2" key="1">
    <citation type="submission" date="2021-11" db="EMBL/GenBank/DDBJ databases">
        <title>Draft genome sequence of Actinomycetospora sp. SF1 isolated from the rhizosphere soil.</title>
        <authorList>
            <person name="Duangmal K."/>
            <person name="Chantavorakit T."/>
        </authorList>
    </citation>
    <scope>NUCLEOTIDE SEQUENCE [LARGE SCALE GENOMIC DNA]</scope>
    <source>
        <strain evidence="1 2">TBRC 5722</strain>
    </source>
</reference>
<organism evidence="1 2">
    <name type="scientific">Actinomycetospora endophytica</name>
    <dbReference type="NCBI Taxonomy" id="2291215"/>
    <lineage>
        <taxon>Bacteria</taxon>
        <taxon>Bacillati</taxon>
        <taxon>Actinomycetota</taxon>
        <taxon>Actinomycetes</taxon>
        <taxon>Pseudonocardiales</taxon>
        <taxon>Pseudonocardiaceae</taxon>
        <taxon>Actinomycetospora</taxon>
    </lineage>
</organism>
<proteinExistence type="predicted"/>
<name>A0ABS8PI27_9PSEU</name>
<dbReference type="Proteomes" id="UP001199469">
    <property type="component" value="Unassembled WGS sequence"/>
</dbReference>
<evidence type="ECO:0000313" key="1">
    <source>
        <dbReference type="EMBL" id="MCD2197905.1"/>
    </source>
</evidence>
<protein>
    <recommendedName>
        <fullName evidence="3">TetR family transcriptional regulator</fullName>
    </recommendedName>
</protein>
<comment type="caution">
    <text evidence="1">The sequence shown here is derived from an EMBL/GenBank/DDBJ whole genome shotgun (WGS) entry which is preliminary data.</text>
</comment>
<gene>
    <name evidence="1" type="ORF">LQ327_31500</name>
</gene>
<evidence type="ECO:0000313" key="2">
    <source>
        <dbReference type="Proteomes" id="UP001199469"/>
    </source>
</evidence>
<dbReference type="RefSeq" id="WP_230740344.1">
    <property type="nucleotide sequence ID" value="NZ_JAJNDB010000010.1"/>
</dbReference>
<keyword evidence="2" id="KW-1185">Reference proteome</keyword>
<accession>A0ABS8PI27</accession>
<sequence length="178" mass="18544">MGEYDDWTAEAARLLGALGRERVPAFEYALIDGLAKWLFSDANPGADYDDDAAAQVISVLFGAFSDAHEIEPPTSPPDDDGVGTARDALVAGAHQLSEGPGVTTLIMRVMPAIKGELTAHTGDPGKQLHSAYFYLLLAVASGTGELGSPEVAEGLLASFTGWDGLFASGAVPRPTPQD</sequence>
<evidence type="ECO:0008006" key="3">
    <source>
        <dbReference type="Google" id="ProtNLM"/>
    </source>
</evidence>
<dbReference type="EMBL" id="JAJNDB010000010">
    <property type="protein sequence ID" value="MCD2197905.1"/>
    <property type="molecule type" value="Genomic_DNA"/>
</dbReference>